<comment type="caution">
    <text evidence="1">The sequence shown here is derived from an EMBL/GenBank/DDBJ whole genome shotgun (WGS) entry which is preliminary data.</text>
</comment>
<keyword evidence="2" id="KW-1185">Reference proteome</keyword>
<evidence type="ECO:0000313" key="2">
    <source>
        <dbReference type="Proteomes" id="UP000623467"/>
    </source>
</evidence>
<dbReference type="Proteomes" id="UP000623467">
    <property type="component" value="Unassembled WGS sequence"/>
</dbReference>
<sequence length="339" mass="37752">MLSSLRAASTSTLKSTSIPIPYLPPALRARHFSVTNKLTGDGEGMNLWAPLLHPDHLQHLELVGNPRFFGEDVDAIPTFPRVHTLTIGVDYSTMAYNLSILSKFPAVRDFTMNGKGVVRDGPDGPGAVMNVSTILPILQQYTCDCKAMALFLPRPTLTHLFVDYCTPREFASQLHSTNNVISLDIGFNNFDIVVLETLCASFPMLTELCIYVHCEVKGDDELEEVKDHAATFFDELGDIAVMPAGLQRFALTWTFRNVQPDDDDDSPLYYEVKAPELDELRDGLEANCLALTTLWLDGCDFLLSWRKLPDGSVEEDSIVYDGESLQMKRGEFGSFWGTD</sequence>
<organism evidence="1 2">
    <name type="scientific">Mycena sanguinolenta</name>
    <dbReference type="NCBI Taxonomy" id="230812"/>
    <lineage>
        <taxon>Eukaryota</taxon>
        <taxon>Fungi</taxon>
        <taxon>Dikarya</taxon>
        <taxon>Basidiomycota</taxon>
        <taxon>Agaricomycotina</taxon>
        <taxon>Agaricomycetes</taxon>
        <taxon>Agaricomycetidae</taxon>
        <taxon>Agaricales</taxon>
        <taxon>Marasmiineae</taxon>
        <taxon>Mycenaceae</taxon>
        <taxon>Mycena</taxon>
    </lineage>
</organism>
<evidence type="ECO:0000313" key="1">
    <source>
        <dbReference type="EMBL" id="KAF7341871.1"/>
    </source>
</evidence>
<name>A0A8H6XJZ6_9AGAR</name>
<accession>A0A8H6XJZ6</accession>
<reference evidence="1" key="1">
    <citation type="submission" date="2020-05" db="EMBL/GenBank/DDBJ databases">
        <title>Mycena genomes resolve the evolution of fungal bioluminescence.</title>
        <authorList>
            <person name="Tsai I.J."/>
        </authorList>
    </citation>
    <scope>NUCLEOTIDE SEQUENCE</scope>
    <source>
        <strain evidence="1">160909Yilan</strain>
    </source>
</reference>
<proteinExistence type="predicted"/>
<dbReference type="EMBL" id="JACAZH010000026">
    <property type="protein sequence ID" value="KAF7341871.1"/>
    <property type="molecule type" value="Genomic_DNA"/>
</dbReference>
<gene>
    <name evidence="1" type="ORF">MSAN_02042700</name>
</gene>
<dbReference type="AlphaFoldDB" id="A0A8H6XJZ6"/>
<dbReference type="OrthoDB" id="2863717at2759"/>
<dbReference type="SUPFAM" id="SSF52047">
    <property type="entry name" value="RNI-like"/>
    <property type="match status" value="1"/>
</dbReference>
<protein>
    <submittedName>
        <fullName evidence="1">Uncharacterized protein</fullName>
    </submittedName>
</protein>